<dbReference type="RefSeq" id="WP_114188873.1">
    <property type="nucleotide sequence ID" value="NZ_BJYU01000113.1"/>
</dbReference>
<feature type="transmembrane region" description="Helical" evidence="1">
    <location>
        <begin position="208"/>
        <end position="229"/>
    </location>
</feature>
<comment type="caution">
    <text evidence="3">The sequence shown here is derived from an EMBL/GenBank/DDBJ whole genome shotgun (WGS) entry which is preliminary data.</text>
</comment>
<feature type="signal peptide" evidence="2">
    <location>
        <begin position="1"/>
        <end position="38"/>
    </location>
</feature>
<evidence type="ECO:0000256" key="1">
    <source>
        <dbReference type="SAM" id="Phobius"/>
    </source>
</evidence>
<keyword evidence="1" id="KW-0812">Transmembrane</keyword>
<keyword evidence="1" id="KW-0472">Membrane</keyword>
<dbReference type="EMBL" id="BJYU01000113">
    <property type="protein sequence ID" value="GEO17583.1"/>
    <property type="molecule type" value="Genomic_DNA"/>
</dbReference>
<evidence type="ECO:0008006" key="5">
    <source>
        <dbReference type="Google" id="ProtNLM"/>
    </source>
</evidence>
<name>A0A512C068_9HYPH</name>
<proteinExistence type="predicted"/>
<dbReference type="OrthoDB" id="8026016at2"/>
<organism evidence="3 4">
    <name type="scientific">Microvirga aerophila</name>
    <dbReference type="NCBI Taxonomy" id="670291"/>
    <lineage>
        <taxon>Bacteria</taxon>
        <taxon>Pseudomonadati</taxon>
        <taxon>Pseudomonadota</taxon>
        <taxon>Alphaproteobacteria</taxon>
        <taxon>Hyphomicrobiales</taxon>
        <taxon>Methylobacteriaceae</taxon>
        <taxon>Microvirga</taxon>
    </lineage>
</organism>
<reference evidence="3 4" key="1">
    <citation type="submission" date="2019-07" db="EMBL/GenBank/DDBJ databases">
        <title>Whole genome shotgun sequence of Microvirga aerophila NBRC 106136.</title>
        <authorList>
            <person name="Hosoyama A."/>
            <person name="Uohara A."/>
            <person name="Ohji S."/>
            <person name="Ichikawa N."/>
        </authorList>
    </citation>
    <scope>NUCLEOTIDE SEQUENCE [LARGE SCALE GENOMIC DNA]</scope>
    <source>
        <strain evidence="3 4">NBRC 106136</strain>
    </source>
</reference>
<sequence length="306" mass="33088">MLVQRTQVQWLPALARWATSVLGAALLAVLGSLSSASAQDTPPPAQVQELVKLLDDPAVRSWLEQARNGQGAPAASGRVADSAKMASRLSGVREHLRVVATALPRFPAEMRQASGLLLQELKDRGLFAIVALIGVFVALGYGSERLFWRTTKHTRTWIGRHPMATVADRLRMIAMCLGFGLTLVAIFGLGSIGALLLFDWPPLLRQVVIAYLVAVVLFRLSLVLGRVVLVPDGTAELGDPERFRVVPMPAENARFWHRRLALFAGYWAFGHATVDLLGVFGFGPDLQDAAAYILGLGLLGIALEAI</sequence>
<keyword evidence="4" id="KW-1185">Reference proteome</keyword>
<dbReference type="AlphaFoldDB" id="A0A512C068"/>
<feature type="chain" id="PRO_5021717603" description="Mechanosensitive ion channel protein MscS" evidence="2">
    <location>
        <begin position="39"/>
        <end position="306"/>
    </location>
</feature>
<evidence type="ECO:0000313" key="4">
    <source>
        <dbReference type="Proteomes" id="UP000321085"/>
    </source>
</evidence>
<keyword evidence="1" id="KW-1133">Transmembrane helix</keyword>
<gene>
    <name evidence="3" type="ORF">MAE02_52790</name>
</gene>
<feature type="transmembrane region" description="Helical" evidence="1">
    <location>
        <begin position="169"/>
        <end position="196"/>
    </location>
</feature>
<feature type="transmembrane region" description="Helical" evidence="1">
    <location>
        <begin position="126"/>
        <end position="148"/>
    </location>
</feature>
<protein>
    <recommendedName>
        <fullName evidence="5">Mechanosensitive ion channel protein MscS</fullName>
    </recommendedName>
</protein>
<keyword evidence="2" id="KW-0732">Signal</keyword>
<evidence type="ECO:0000256" key="2">
    <source>
        <dbReference type="SAM" id="SignalP"/>
    </source>
</evidence>
<feature type="transmembrane region" description="Helical" evidence="1">
    <location>
        <begin position="260"/>
        <end position="283"/>
    </location>
</feature>
<accession>A0A512C068</accession>
<evidence type="ECO:0000313" key="3">
    <source>
        <dbReference type="EMBL" id="GEO17583.1"/>
    </source>
</evidence>
<dbReference type="Proteomes" id="UP000321085">
    <property type="component" value="Unassembled WGS sequence"/>
</dbReference>